<sequence length="260" mass="28878">MTVKTTEIDNNKIRYFEKGTSKDTLLLLHGLGASAERWENVIPLFAKKFRVVVPDLIGFGYSDKPIVDYTTDYFAEFVSKFVSKLGIKNLNIIGSSLGGEIAAESIINHDVNVKKLVLVSPSGMMKHSTPALNTYISAAMYPNNESALNAFQAMSGRKKIDDKIVSGFVERMQLPNAKMAFMSTLLGLSNSKVITEKLQLITIPTLIVWGENDPVIPIEYAQSFVSGINDCRFYKMTGCGHVPYVEKPKEFFQIVSDFLA</sequence>
<dbReference type="EMBL" id="KF900428">
    <property type="protein sequence ID" value="AIE94656.1"/>
    <property type="molecule type" value="Genomic_DNA"/>
</dbReference>
<protein>
    <submittedName>
        <fullName evidence="2">Alpha/beta hydrolase fold containing protein</fullName>
    </submittedName>
</protein>
<keyword evidence="2" id="KW-0378">Hydrolase</keyword>
<dbReference type="Gene3D" id="3.40.50.1820">
    <property type="entry name" value="alpha/beta hydrolase"/>
    <property type="match status" value="1"/>
</dbReference>
<feature type="domain" description="AB hydrolase-1" evidence="1">
    <location>
        <begin position="24"/>
        <end position="248"/>
    </location>
</feature>
<name>A0A075FYN6_9ARCH</name>
<accession>A0A075FYN6</accession>
<evidence type="ECO:0000259" key="1">
    <source>
        <dbReference type="Pfam" id="PF00561"/>
    </source>
</evidence>
<evidence type="ECO:0000313" key="2">
    <source>
        <dbReference type="EMBL" id="AIE94656.1"/>
    </source>
</evidence>
<dbReference type="AlphaFoldDB" id="A0A075FYN6"/>
<dbReference type="PANTHER" id="PTHR46438:SF11">
    <property type="entry name" value="LIPASE-RELATED"/>
    <property type="match status" value="1"/>
</dbReference>
<proteinExistence type="predicted"/>
<dbReference type="InterPro" id="IPR029058">
    <property type="entry name" value="AB_hydrolase_fold"/>
</dbReference>
<reference evidence="2" key="1">
    <citation type="journal article" date="2014" name="Genome Biol. Evol.">
        <title>Pangenome evidence for extensive interdomain horizontal transfer affecting lineage core and shell genes in uncultured planktonic thaumarchaeota and euryarchaeota.</title>
        <authorList>
            <person name="Deschamps P."/>
            <person name="Zivanovic Y."/>
            <person name="Moreira D."/>
            <person name="Rodriguez-Valera F."/>
            <person name="Lopez-Garcia P."/>
        </authorList>
    </citation>
    <scope>NUCLEOTIDE SEQUENCE</scope>
</reference>
<dbReference type="Pfam" id="PF00561">
    <property type="entry name" value="Abhydrolase_1"/>
    <property type="match status" value="1"/>
</dbReference>
<dbReference type="PANTHER" id="PTHR46438">
    <property type="entry name" value="ALPHA/BETA-HYDROLASES SUPERFAMILY PROTEIN"/>
    <property type="match status" value="1"/>
</dbReference>
<organism evidence="2">
    <name type="scientific">uncultured marine thaumarchaeote AD1000_49_H01</name>
    <dbReference type="NCBI Taxonomy" id="1455922"/>
    <lineage>
        <taxon>Archaea</taxon>
        <taxon>Nitrososphaerota</taxon>
        <taxon>environmental samples</taxon>
    </lineage>
</organism>
<dbReference type="GO" id="GO:0016787">
    <property type="term" value="F:hydrolase activity"/>
    <property type="evidence" value="ECO:0007669"/>
    <property type="project" value="UniProtKB-KW"/>
</dbReference>
<dbReference type="SUPFAM" id="SSF53474">
    <property type="entry name" value="alpha/beta-Hydrolases"/>
    <property type="match status" value="1"/>
</dbReference>
<dbReference type="PRINTS" id="PR00111">
    <property type="entry name" value="ABHYDROLASE"/>
</dbReference>
<dbReference type="InterPro" id="IPR000073">
    <property type="entry name" value="AB_hydrolase_1"/>
</dbReference>